<dbReference type="InterPro" id="IPR017946">
    <property type="entry name" value="PLC-like_Pdiesterase_TIM-brl"/>
</dbReference>
<dbReference type="PANTHER" id="PTHR47449:SF2">
    <property type="entry name" value="GLYCEROPHOSPHODIESTER PHOSPHODIESTERASE GDPD4"/>
    <property type="match status" value="1"/>
</dbReference>
<dbReference type="GO" id="GO:0006629">
    <property type="term" value="P:lipid metabolic process"/>
    <property type="evidence" value="ECO:0007669"/>
    <property type="project" value="InterPro"/>
</dbReference>
<dbReference type="PANTHER" id="PTHR47449">
    <property type="entry name" value="GLYCEROPHOSPHODIESTER PHOSPHODIESTERASE GDPD4"/>
    <property type="match status" value="1"/>
</dbReference>
<evidence type="ECO:0000313" key="2">
    <source>
        <dbReference type="EMBL" id="CAB4300320.1"/>
    </source>
</evidence>
<dbReference type="OrthoDB" id="1058301at2759"/>
<evidence type="ECO:0000313" key="4">
    <source>
        <dbReference type="Proteomes" id="UP000507245"/>
    </source>
</evidence>
<reference evidence="4" key="1">
    <citation type="journal article" date="2020" name="Genome Biol.">
        <title>Gamete binning: chromosome-level and haplotype-resolved genome assembly enabled by high-throughput single-cell sequencing of gamete genomes.</title>
        <authorList>
            <person name="Campoy J.A."/>
            <person name="Sun H."/>
            <person name="Goel M."/>
            <person name="Jiao W.-B."/>
            <person name="Folz-Donahue K."/>
            <person name="Wang N."/>
            <person name="Rubio M."/>
            <person name="Liu C."/>
            <person name="Kukat C."/>
            <person name="Ruiz D."/>
            <person name="Huettel B."/>
            <person name="Schneeberger K."/>
        </authorList>
    </citation>
    <scope>NUCLEOTIDE SEQUENCE [LARGE SCALE GENOMIC DNA]</scope>
    <source>
        <strain evidence="4">cv. Rojo Pasion</strain>
    </source>
</reference>
<evidence type="ECO:0000313" key="3">
    <source>
        <dbReference type="Proteomes" id="UP000507222"/>
    </source>
</evidence>
<dbReference type="InterPro" id="IPR044236">
    <property type="entry name" value="GDPD4"/>
</dbReference>
<dbReference type="Gene3D" id="3.20.20.190">
    <property type="entry name" value="Phosphatidylinositol (PI) phosphodiesterase"/>
    <property type="match status" value="1"/>
</dbReference>
<gene>
    <name evidence="1" type="ORF">CURHAP_LOCUS15797</name>
    <name evidence="2" type="ORF">ORAREDHAP_LOCUS15334</name>
</gene>
<evidence type="ECO:0000313" key="1">
    <source>
        <dbReference type="EMBL" id="CAB4269930.1"/>
    </source>
</evidence>
<dbReference type="Proteomes" id="UP000507222">
    <property type="component" value="Unassembled WGS sequence"/>
</dbReference>
<reference evidence="2 3" key="2">
    <citation type="submission" date="2020-05" db="EMBL/GenBank/DDBJ databases">
        <authorList>
            <person name="Campoy J."/>
            <person name="Schneeberger K."/>
            <person name="Spophaly S."/>
        </authorList>
    </citation>
    <scope>NUCLEOTIDE SEQUENCE [LARGE SCALE GENOMIC DNA]</scope>
    <source>
        <strain evidence="2">PruArmRojPasFocal</strain>
    </source>
</reference>
<accession>A0A6J5WEY1</accession>
<sequence>MQVGYIVMIDPSTRARTNLLRMKGAVVVGVYHPSIDERKKKVYAWTVDDDMDFMQEMLSEHVDAIVTSKATPRSNARYQNTQSGALFLIIRRKKFVQPSYPLILPLI</sequence>
<dbReference type="AlphaFoldDB" id="A0A6J5WEY1"/>
<protein>
    <submittedName>
        <fullName evidence="2">Uncharacterized protein</fullName>
    </submittedName>
</protein>
<proteinExistence type="predicted"/>
<dbReference type="EMBL" id="CAEKDK010000002">
    <property type="protein sequence ID" value="CAB4269930.1"/>
    <property type="molecule type" value="Genomic_DNA"/>
</dbReference>
<name>A0A6J5WEY1_PRUAR</name>
<dbReference type="EMBL" id="CAEKKB010000002">
    <property type="protein sequence ID" value="CAB4300320.1"/>
    <property type="molecule type" value="Genomic_DNA"/>
</dbReference>
<dbReference type="GO" id="GO:0008081">
    <property type="term" value="F:phosphoric diester hydrolase activity"/>
    <property type="evidence" value="ECO:0007669"/>
    <property type="project" value="InterPro"/>
</dbReference>
<keyword evidence="4" id="KW-1185">Reference proteome</keyword>
<dbReference type="Proteomes" id="UP000507245">
    <property type="component" value="Unassembled WGS sequence"/>
</dbReference>
<organism evidence="2 4">
    <name type="scientific">Prunus armeniaca</name>
    <name type="common">Apricot</name>
    <name type="synonym">Armeniaca vulgaris</name>
    <dbReference type="NCBI Taxonomy" id="36596"/>
    <lineage>
        <taxon>Eukaryota</taxon>
        <taxon>Viridiplantae</taxon>
        <taxon>Streptophyta</taxon>
        <taxon>Embryophyta</taxon>
        <taxon>Tracheophyta</taxon>
        <taxon>Spermatophyta</taxon>
        <taxon>Magnoliopsida</taxon>
        <taxon>eudicotyledons</taxon>
        <taxon>Gunneridae</taxon>
        <taxon>Pentapetalae</taxon>
        <taxon>rosids</taxon>
        <taxon>fabids</taxon>
        <taxon>Rosales</taxon>
        <taxon>Rosaceae</taxon>
        <taxon>Amygdaloideae</taxon>
        <taxon>Amygdaleae</taxon>
        <taxon>Prunus</taxon>
    </lineage>
</organism>